<organism evidence="1 2">
    <name type="scientific">Brucella tritici</name>
    <dbReference type="NCBI Taxonomy" id="94626"/>
    <lineage>
        <taxon>Bacteria</taxon>
        <taxon>Pseudomonadati</taxon>
        <taxon>Pseudomonadota</taxon>
        <taxon>Alphaproteobacteria</taxon>
        <taxon>Hyphomicrobiales</taxon>
        <taxon>Brucellaceae</taxon>
        <taxon>Brucella/Ochrobactrum group</taxon>
        <taxon>Brucella</taxon>
    </lineage>
</organism>
<dbReference type="EMBL" id="JAAXZB010000001">
    <property type="protein sequence ID" value="NKW09639.1"/>
    <property type="molecule type" value="Genomic_DNA"/>
</dbReference>
<sequence>MQVKPRAIPEFPDRIVRDGHTSLGQRRLQAMQRQVRVLGEPLHNDITMRFEYPLAMAAHLAGTNRSGRTMALRSFHN</sequence>
<evidence type="ECO:0000313" key="1">
    <source>
        <dbReference type="EMBL" id="NKW09639.1"/>
    </source>
</evidence>
<dbReference type="AlphaFoldDB" id="A0A7X6FS27"/>
<dbReference type="Proteomes" id="UP000558475">
    <property type="component" value="Unassembled WGS sequence"/>
</dbReference>
<proteinExistence type="predicted"/>
<reference evidence="1 2" key="1">
    <citation type="submission" date="2020-04" db="EMBL/GenBank/DDBJ databases">
        <title>Whole genome sequencing of clinical and environmental type strains of Ochrobactrum.</title>
        <authorList>
            <person name="Dharne M."/>
        </authorList>
    </citation>
    <scope>NUCLEOTIDE SEQUENCE [LARGE SCALE GENOMIC DNA]</scope>
    <source>
        <strain evidence="1 2">DSM 13340</strain>
    </source>
</reference>
<gene>
    <name evidence="1" type="ORF">HGG76_08340</name>
</gene>
<accession>A0A7X6FS27</accession>
<protein>
    <submittedName>
        <fullName evidence="1">Uncharacterized protein</fullName>
    </submittedName>
</protein>
<comment type="caution">
    <text evidence="1">The sequence shown here is derived from an EMBL/GenBank/DDBJ whole genome shotgun (WGS) entry which is preliminary data.</text>
</comment>
<evidence type="ECO:0000313" key="2">
    <source>
        <dbReference type="Proteomes" id="UP000558475"/>
    </source>
</evidence>
<name>A0A7X6FS27_9HYPH</name>